<keyword evidence="3" id="KW-1185">Reference proteome</keyword>
<name>A0A4U5M3W3_STECR</name>
<dbReference type="SUPFAM" id="SSF50370">
    <property type="entry name" value="Ricin B-like lectins"/>
    <property type="match status" value="1"/>
</dbReference>
<dbReference type="OrthoDB" id="272810at2759"/>
<dbReference type="Proteomes" id="UP000298663">
    <property type="component" value="Unassembled WGS sequence"/>
</dbReference>
<proteinExistence type="predicted"/>
<dbReference type="Pfam" id="PF25036">
    <property type="entry name" value="VPS13_VAB"/>
    <property type="match status" value="1"/>
</dbReference>
<dbReference type="PANTHER" id="PTHR16166:SF141">
    <property type="entry name" value="INTERMEMBRANE LIPID TRANSFER PROTEIN VPS13D"/>
    <property type="match status" value="1"/>
</dbReference>
<feature type="domain" description="Vacuolar protein sorting-associated protein 13 VPS13 adaptor binding" evidence="1">
    <location>
        <begin position="430"/>
        <end position="991"/>
    </location>
</feature>
<evidence type="ECO:0000259" key="1">
    <source>
        <dbReference type="Pfam" id="PF25036"/>
    </source>
</evidence>
<reference evidence="2 3" key="2">
    <citation type="journal article" date="2019" name="G3 (Bethesda)">
        <title>Hybrid Assembly of the Genome of the Entomopathogenic Nematode Steinernema carpocapsae Identifies the X-Chromosome.</title>
        <authorList>
            <person name="Serra L."/>
            <person name="Macchietto M."/>
            <person name="Macias-Munoz A."/>
            <person name="McGill C.J."/>
            <person name="Rodriguez I.M."/>
            <person name="Rodriguez B."/>
            <person name="Murad R."/>
            <person name="Mortazavi A."/>
        </authorList>
    </citation>
    <scope>NUCLEOTIDE SEQUENCE [LARGE SCALE GENOMIC DNA]</scope>
    <source>
        <strain evidence="2 3">ALL</strain>
    </source>
</reference>
<evidence type="ECO:0000313" key="2">
    <source>
        <dbReference type="EMBL" id="TKR63468.1"/>
    </source>
</evidence>
<gene>
    <name evidence="2" type="ORF">L596_027295</name>
</gene>
<accession>A0A4U5M3W3</accession>
<dbReference type="InterPro" id="IPR009543">
    <property type="entry name" value="VPS13_VAB"/>
</dbReference>
<dbReference type="InterPro" id="IPR026847">
    <property type="entry name" value="VPS13"/>
</dbReference>
<evidence type="ECO:0000313" key="3">
    <source>
        <dbReference type="Proteomes" id="UP000298663"/>
    </source>
</evidence>
<dbReference type="InterPro" id="IPR035992">
    <property type="entry name" value="Ricin_B-like_lectins"/>
</dbReference>
<dbReference type="PANTHER" id="PTHR16166">
    <property type="entry name" value="VACUOLAR PROTEIN SORTING-ASSOCIATED PROTEIN VPS13"/>
    <property type="match status" value="1"/>
</dbReference>
<organism evidence="2 3">
    <name type="scientific">Steinernema carpocapsae</name>
    <name type="common">Entomopathogenic nematode</name>
    <dbReference type="NCBI Taxonomy" id="34508"/>
    <lineage>
        <taxon>Eukaryota</taxon>
        <taxon>Metazoa</taxon>
        <taxon>Ecdysozoa</taxon>
        <taxon>Nematoda</taxon>
        <taxon>Chromadorea</taxon>
        <taxon>Rhabditida</taxon>
        <taxon>Tylenchina</taxon>
        <taxon>Panagrolaimomorpha</taxon>
        <taxon>Strongyloidoidea</taxon>
        <taxon>Steinernematidae</taxon>
        <taxon>Steinernema</taxon>
    </lineage>
</organism>
<protein>
    <recommendedName>
        <fullName evidence="1">Vacuolar protein sorting-associated protein 13 VPS13 adaptor binding domain-containing protein</fullName>
    </recommendedName>
</protein>
<dbReference type="GO" id="GO:0006623">
    <property type="term" value="P:protein targeting to vacuole"/>
    <property type="evidence" value="ECO:0007669"/>
    <property type="project" value="TreeGrafter"/>
</dbReference>
<dbReference type="GO" id="GO:0045053">
    <property type="term" value="P:protein retention in Golgi apparatus"/>
    <property type="evidence" value="ECO:0007669"/>
    <property type="project" value="TreeGrafter"/>
</dbReference>
<comment type="caution">
    <text evidence="2">The sequence shown here is derived from an EMBL/GenBank/DDBJ whole genome shotgun (WGS) entry which is preliminary data.</text>
</comment>
<sequence length="1505" mass="169336">MFEADILMRKDEAPKVSVVLMNSRILLFAKFLNDTLSYFLLNTDFVPPEEDSLRHAHLGLAKEGIIVRNFHPEALPDNKIVLKITMKECDLVLIEEPESSNSLALFASTTAVVNMTEGGGETSAALEIQQLSFSWCLMSAPSETACRLTNDFTTTVQLSMDRSERATLTECAKAFVAGLPSIAVPKHQLLLQVNNFIGRMSYKDAMIVRSVVTKALEHYQKSLKDPPVFVVIADSKSPVINVHRIILKANQMSMWVLDDYKGTSLPLVRFILSALSVEYGNSTWNSSFNFAVDYFNQQLFEWEPILEKWMIEKFNGKIVNRRASIELETRPDSTFDINVTQAFIQQFLRYSSRWDDIRRNLDSDLHGESILNARSDHLPYLIRNDTGSDISFSTGVDELVRARIEQRKPTVKWIVVAAGKSSTFEFPIKRLLQSDDSAGTRQISVMVEGFKEVAPLNVDSVGSYYRNCHKLTVDARSTMMSQICLVAVVSMEKDGRKVITLRSPLVVENKLNQVAILSIETKSTSSSKGAISLFVDPGQQFAVPLKYSHCKLEFRPGGSWSSCVPKTVDWRTFSKPGAVKNVLAKFHSEKNGYYWMCISVKREHPDSDFLPGHVITLVPAVTIMNLLPIDIEVTTSCGKRFPIAAGKRFTATSLNIEDNTGIKIQTDRFASSHQTYISKSILDGNNTRRLDMKMKDTHGRSLDVYGSLSIGKGGSLDLSLWVPYWIVNKSGIPLIMRQESSSCDAAGQFEEHERAKDRAPLMFSLADDRKSGKTCCLRVGNRFVNDPGYSSRYSRSFLLSPGVQAIKLIVSHSMEANLIYNVGVDVRQGQGRYKDTQVVLLTPRYQLDNQSSHKLSLTHYEYVGRPNKHVLIDSKCNMIWNENFEDKPMLCLRQDKVKHWSLPFRIDQIGSFHVTMRDASDTPNFVRVEVSLNSAVFCVTFTDACFFPPPIQIINQSNVPVLYQQYSETPREAHLRTICQARSTVDYAWDDLYAAKKLTLQVFEYRSHSYDPNKPGMGTQLSYENNIFIKFLPSFNRRSVSGFTDDQELVLEVLQNGKVILNKMSLSGGSSQNQLWRLADDGCLENIGMNQRSRSGERFVLDVLDRAANALMMMKRNSARNRFQFWRFTTDSRLRCGVEHAFVEVRDKASLFLSVDDSKKQECNDRGVPVSQLMGIQRQKPGSGVLNVECLHKGPTLVIKIVDQEDEISSNGKAVVKRAFNTDVPLEPLSYEVTVSMPSGIGLSLINGEDEELLYARLHGISLHAMVTGSTYRLTSSVNVIQVDNQLATSDRWQFVFCHMNALNDEVDPPLHDEFKERIDEWSESALVPALRIEMSCTPNSHYDAFECFRVKLCNMCIQLDEMLLWKLVEFIQESGATNSPSHGFDAPTAEYGTRASGPVESPKVLLWNTGFGDGLRSSICGDSREQRVKFGTPHTEAAVQCEAGQLRERVDHDASVPAAALLRNLLVPRRNAAEILHGGAAEANRQHCHHDGRVWQPARIGQRY</sequence>
<reference evidence="2 3" key="1">
    <citation type="journal article" date="2015" name="Genome Biol.">
        <title>Comparative genomics of Steinernema reveals deeply conserved gene regulatory networks.</title>
        <authorList>
            <person name="Dillman A.R."/>
            <person name="Macchietto M."/>
            <person name="Porter C.F."/>
            <person name="Rogers A."/>
            <person name="Williams B."/>
            <person name="Antoshechkin I."/>
            <person name="Lee M.M."/>
            <person name="Goodwin Z."/>
            <person name="Lu X."/>
            <person name="Lewis E.E."/>
            <person name="Goodrich-Blair H."/>
            <person name="Stock S.P."/>
            <person name="Adams B.J."/>
            <person name="Sternberg P.W."/>
            <person name="Mortazavi A."/>
        </authorList>
    </citation>
    <scope>NUCLEOTIDE SEQUENCE [LARGE SCALE GENOMIC DNA]</scope>
    <source>
        <strain evidence="2 3">ALL</strain>
    </source>
</reference>
<dbReference type="GO" id="GO:0007005">
    <property type="term" value="P:mitochondrion organization"/>
    <property type="evidence" value="ECO:0007669"/>
    <property type="project" value="TreeGrafter"/>
</dbReference>
<dbReference type="EMBL" id="AZBU02000010">
    <property type="protein sequence ID" value="TKR63468.1"/>
    <property type="molecule type" value="Genomic_DNA"/>
</dbReference>